<dbReference type="PANTHER" id="PTHR22981">
    <property type="entry name" value="3-HYDROXYISOBUTYRATE DEHYDROGENASE-RELATED"/>
    <property type="match status" value="1"/>
</dbReference>
<dbReference type="SUPFAM" id="SSF48179">
    <property type="entry name" value="6-phosphogluconate dehydrogenase C-terminal domain-like"/>
    <property type="match status" value="1"/>
</dbReference>
<protein>
    <submittedName>
        <fullName evidence="7">NAD(P)-dependent oxidoreductase</fullName>
    </submittedName>
</protein>
<comment type="similarity">
    <text evidence="1">Belongs to the HIBADH-related family.</text>
</comment>
<dbReference type="PIRSF" id="PIRSF000103">
    <property type="entry name" value="HIBADH"/>
    <property type="match status" value="1"/>
</dbReference>
<dbReference type="SUPFAM" id="SSF51735">
    <property type="entry name" value="NAD(P)-binding Rossmann-fold domains"/>
    <property type="match status" value="1"/>
</dbReference>
<evidence type="ECO:0000313" key="8">
    <source>
        <dbReference type="Proteomes" id="UP001149140"/>
    </source>
</evidence>
<evidence type="ECO:0000259" key="5">
    <source>
        <dbReference type="Pfam" id="PF03446"/>
    </source>
</evidence>
<dbReference type="Pfam" id="PF03446">
    <property type="entry name" value="NAD_binding_2"/>
    <property type="match status" value="1"/>
</dbReference>
<dbReference type="PROSITE" id="PS00895">
    <property type="entry name" value="3_HYDROXYISOBUT_DH"/>
    <property type="match status" value="1"/>
</dbReference>
<name>A0A9X3S574_9ACTN</name>
<sequence>MTALVGFVGLGNMGRPMARNLAAAGFALVVRDADPARGEEFGGDAGSPEAFAGCDVVVTMLPNDGIVRDALLGWGIAAVLDPSAVVVDMSSSNPTATRALGAVLGVALIDAPVSGGVPRAETGTLSIMVGSDDEDAVARALPVLEALGDRVFRVGPLGAGHALKALNNYLAAAAYAATAEALAIGQAYGLDPETLISVVNTSTGRSFSTEHVYAEHVVPGRYATGFAAGLLAKDVAIAADIARSAGIDAPALELVNERWAQAIAELPPGADHSEAHKPWYARETVP</sequence>
<dbReference type="Proteomes" id="UP001149140">
    <property type="component" value="Unassembled WGS sequence"/>
</dbReference>
<evidence type="ECO:0000256" key="4">
    <source>
        <dbReference type="PIRSR" id="PIRSR000103-1"/>
    </source>
</evidence>
<accession>A0A9X3S574</accession>
<proteinExistence type="inferred from homology"/>
<keyword evidence="8" id="KW-1185">Reference proteome</keyword>
<feature type="domain" description="3-hydroxyisobutyrate dehydrogenase-like NAD-binding" evidence="6">
    <location>
        <begin position="158"/>
        <end position="278"/>
    </location>
</feature>
<dbReference type="PANTHER" id="PTHR22981:SF7">
    <property type="entry name" value="3-HYDROXYISOBUTYRATE DEHYDROGENASE, MITOCHONDRIAL"/>
    <property type="match status" value="1"/>
</dbReference>
<dbReference type="InterPro" id="IPR002204">
    <property type="entry name" value="3-OH-isobutyrate_DH-rel_CS"/>
</dbReference>
<reference evidence="7" key="1">
    <citation type="submission" date="2022-10" db="EMBL/GenBank/DDBJ databases">
        <title>The WGS of Solirubrobacter ginsenosidimutans DSM 21036.</title>
        <authorList>
            <person name="Jiang Z."/>
        </authorList>
    </citation>
    <scope>NUCLEOTIDE SEQUENCE</scope>
    <source>
        <strain evidence="7">DSM 21036</strain>
    </source>
</reference>
<organism evidence="7 8">
    <name type="scientific">Solirubrobacter ginsenosidimutans</name>
    <dbReference type="NCBI Taxonomy" id="490573"/>
    <lineage>
        <taxon>Bacteria</taxon>
        <taxon>Bacillati</taxon>
        <taxon>Actinomycetota</taxon>
        <taxon>Thermoleophilia</taxon>
        <taxon>Solirubrobacterales</taxon>
        <taxon>Solirubrobacteraceae</taxon>
        <taxon>Solirubrobacter</taxon>
    </lineage>
</organism>
<dbReference type="InterPro" id="IPR008927">
    <property type="entry name" value="6-PGluconate_DH-like_C_sf"/>
</dbReference>
<dbReference type="InterPro" id="IPR013328">
    <property type="entry name" value="6PGD_dom2"/>
</dbReference>
<comment type="caution">
    <text evidence="7">The sequence shown here is derived from an EMBL/GenBank/DDBJ whole genome shotgun (WGS) entry which is preliminary data.</text>
</comment>
<evidence type="ECO:0000256" key="2">
    <source>
        <dbReference type="ARBA" id="ARBA00023002"/>
    </source>
</evidence>
<dbReference type="InterPro" id="IPR036291">
    <property type="entry name" value="NAD(P)-bd_dom_sf"/>
</dbReference>
<dbReference type="GO" id="GO:0050661">
    <property type="term" value="F:NADP binding"/>
    <property type="evidence" value="ECO:0007669"/>
    <property type="project" value="InterPro"/>
</dbReference>
<evidence type="ECO:0000259" key="6">
    <source>
        <dbReference type="Pfam" id="PF14833"/>
    </source>
</evidence>
<dbReference type="AlphaFoldDB" id="A0A9X3S574"/>
<feature type="domain" description="6-phosphogluconate dehydrogenase NADP-binding" evidence="5">
    <location>
        <begin position="5"/>
        <end position="155"/>
    </location>
</feature>
<dbReference type="InterPro" id="IPR006115">
    <property type="entry name" value="6PGDH_NADP-bd"/>
</dbReference>
<dbReference type="GO" id="GO:0051287">
    <property type="term" value="F:NAD binding"/>
    <property type="evidence" value="ECO:0007669"/>
    <property type="project" value="InterPro"/>
</dbReference>
<evidence type="ECO:0000256" key="3">
    <source>
        <dbReference type="ARBA" id="ARBA00023027"/>
    </source>
</evidence>
<dbReference type="Gene3D" id="1.10.1040.10">
    <property type="entry name" value="N-(1-d-carboxylethyl)-l-norvaline Dehydrogenase, domain 2"/>
    <property type="match status" value="1"/>
</dbReference>
<keyword evidence="3" id="KW-0520">NAD</keyword>
<feature type="active site" evidence="4">
    <location>
        <position position="164"/>
    </location>
</feature>
<dbReference type="RefSeq" id="WP_270044558.1">
    <property type="nucleotide sequence ID" value="NZ_JAPDOD010000045.1"/>
</dbReference>
<dbReference type="Pfam" id="PF14833">
    <property type="entry name" value="NAD_binding_11"/>
    <property type="match status" value="1"/>
</dbReference>
<dbReference type="InterPro" id="IPR015815">
    <property type="entry name" value="HIBADH-related"/>
</dbReference>
<evidence type="ECO:0000256" key="1">
    <source>
        <dbReference type="ARBA" id="ARBA00009080"/>
    </source>
</evidence>
<keyword evidence="2" id="KW-0560">Oxidoreductase</keyword>
<dbReference type="Gene3D" id="3.40.50.720">
    <property type="entry name" value="NAD(P)-binding Rossmann-like Domain"/>
    <property type="match status" value="1"/>
</dbReference>
<evidence type="ECO:0000313" key="7">
    <source>
        <dbReference type="EMBL" id="MDA0165302.1"/>
    </source>
</evidence>
<dbReference type="GO" id="GO:0016054">
    <property type="term" value="P:organic acid catabolic process"/>
    <property type="evidence" value="ECO:0007669"/>
    <property type="project" value="UniProtKB-ARBA"/>
</dbReference>
<dbReference type="EMBL" id="JAPDOD010000045">
    <property type="protein sequence ID" value="MDA0165302.1"/>
    <property type="molecule type" value="Genomic_DNA"/>
</dbReference>
<gene>
    <name evidence="7" type="ORF">OM076_33850</name>
</gene>
<dbReference type="InterPro" id="IPR029154">
    <property type="entry name" value="HIBADH-like_NADP-bd"/>
</dbReference>
<dbReference type="GO" id="GO:0016616">
    <property type="term" value="F:oxidoreductase activity, acting on the CH-OH group of donors, NAD or NADP as acceptor"/>
    <property type="evidence" value="ECO:0007669"/>
    <property type="project" value="TreeGrafter"/>
</dbReference>